<feature type="region of interest" description="Disordered" evidence="1">
    <location>
        <begin position="1"/>
        <end position="26"/>
    </location>
</feature>
<reference evidence="2" key="1">
    <citation type="submission" date="2018-05" db="EMBL/GenBank/DDBJ databases">
        <authorList>
            <person name="Lanie J.A."/>
            <person name="Ng W.-L."/>
            <person name="Kazmierczak K.M."/>
            <person name="Andrzejewski T.M."/>
            <person name="Davidsen T.M."/>
            <person name="Wayne K.J."/>
            <person name="Tettelin H."/>
            <person name="Glass J.I."/>
            <person name="Rusch D."/>
            <person name="Podicherti R."/>
            <person name="Tsui H.-C.T."/>
            <person name="Winkler M.E."/>
        </authorList>
    </citation>
    <scope>NUCLEOTIDE SEQUENCE</scope>
</reference>
<evidence type="ECO:0000256" key="1">
    <source>
        <dbReference type="SAM" id="MobiDB-lite"/>
    </source>
</evidence>
<evidence type="ECO:0000313" key="2">
    <source>
        <dbReference type="EMBL" id="SVC85903.1"/>
    </source>
</evidence>
<protein>
    <submittedName>
        <fullName evidence="2">Uncharacterized protein</fullName>
    </submittedName>
</protein>
<dbReference type="EMBL" id="UINC01115118">
    <property type="protein sequence ID" value="SVC85903.1"/>
    <property type="molecule type" value="Genomic_DNA"/>
</dbReference>
<sequence>MPEEHREPPFGKSYGIGVFGESTVSR</sequence>
<proteinExistence type="predicted"/>
<gene>
    <name evidence="2" type="ORF">METZ01_LOCUS338757</name>
</gene>
<name>A0A382QK51_9ZZZZ</name>
<accession>A0A382QK51</accession>
<dbReference type="AlphaFoldDB" id="A0A382QK51"/>
<organism evidence="2">
    <name type="scientific">marine metagenome</name>
    <dbReference type="NCBI Taxonomy" id="408172"/>
    <lineage>
        <taxon>unclassified sequences</taxon>
        <taxon>metagenomes</taxon>
        <taxon>ecological metagenomes</taxon>
    </lineage>
</organism>